<dbReference type="InterPro" id="IPR001279">
    <property type="entry name" value="Metallo-B-lactamas"/>
</dbReference>
<dbReference type="RefSeq" id="WP_021984798.1">
    <property type="nucleotide sequence ID" value="NZ_CP060632.1"/>
</dbReference>
<dbReference type="InterPro" id="IPR036866">
    <property type="entry name" value="RibonucZ/Hydroxyglut_hydro"/>
</dbReference>
<accession>A0A7G9FN20</accession>
<dbReference type="EMBL" id="CP060632">
    <property type="protein sequence ID" value="QNL99951.1"/>
    <property type="molecule type" value="Genomic_DNA"/>
</dbReference>
<reference evidence="3 4" key="1">
    <citation type="submission" date="2020-08" db="EMBL/GenBank/DDBJ databases">
        <authorList>
            <person name="Liu C."/>
            <person name="Sun Q."/>
        </authorList>
    </citation>
    <scope>NUCLEOTIDE SEQUENCE [LARGE SCALE GENOMIC DNA]</scope>
    <source>
        <strain evidence="3 4">NSJ-4</strain>
    </source>
</reference>
<protein>
    <submittedName>
        <fullName evidence="3">MBL fold metallo-hydrolase</fullName>
    </submittedName>
</protein>
<feature type="signal peptide" evidence="1">
    <location>
        <begin position="1"/>
        <end position="21"/>
    </location>
</feature>
<evidence type="ECO:0000313" key="4">
    <source>
        <dbReference type="Proteomes" id="UP000515819"/>
    </source>
</evidence>
<sequence length="302" mass="34066">MNRRIVIFALLCVLALGGISAAVHMHNKTGNQEKMNTDGCIITQYSDATGRQANCYTITNSGHLIIIDGGWAENAPALRKVIAQNGNHVDAWFISHTHSDHVGAFNVIYADPQGVTIDKIYDNGYDYEFIKEAGEPYDSMGLEPLETFHNLTKDADNIIHLRRDEELEVCGLRIHVYNAFDDIVKQNVGPDLDYQNDGSLCMKITNQDESFLYTGDVKADMNKYLFETYGDELTGDYVQLSHHGNWGFGTEDYDRMNAKAYFADITPEFYESHPIGELHQHLVDEGKQYYDYGTAPNSVELK</sequence>
<dbReference type="KEGG" id="wcp:H9Q76_01160"/>
<dbReference type="PANTHER" id="PTHR30619">
    <property type="entry name" value="DNA INTERNALIZATION/COMPETENCE PROTEIN COMEC/REC2"/>
    <property type="match status" value="1"/>
</dbReference>
<evidence type="ECO:0000313" key="3">
    <source>
        <dbReference type="EMBL" id="QNL99951.1"/>
    </source>
</evidence>
<evidence type="ECO:0000259" key="2">
    <source>
        <dbReference type="SMART" id="SM00849"/>
    </source>
</evidence>
<feature type="domain" description="Metallo-beta-lactamase" evidence="2">
    <location>
        <begin position="52"/>
        <end position="273"/>
    </location>
</feature>
<proteinExistence type="predicted"/>
<dbReference type="SMART" id="SM00849">
    <property type="entry name" value="Lactamase_B"/>
    <property type="match status" value="1"/>
</dbReference>
<dbReference type="GO" id="GO:0016787">
    <property type="term" value="F:hydrolase activity"/>
    <property type="evidence" value="ECO:0007669"/>
    <property type="project" value="UniProtKB-KW"/>
</dbReference>
<organism evidence="3 4">
    <name type="scientific">Wujia chipingensis</name>
    <dbReference type="NCBI Taxonomy" id="2763670"/>
    <lineage>
        <taxon>Bacteria</taxon>
        <taxon>Bacillati</taxon>
        <taxon>Bacillota</taxon>
        <taxon>Clostridia</taxon>
        <taxon>Lachnospirales</taxon>
        <taxon>Lachnospiraceae</taxon>
        <taxon>Wujia</taxon>
    </lineage>
</organism>
<dbReference type="Gene3D" id="3.60.15.10">
    <property type="entry name" value="Ribonuclease Z/Hydroxyacylglutathione hydrolase-like"/>
    <property type="match status" value="1"/>
</dbReference>
<dbReference type="InterPro" id="IPR052159">
    <property type="entry name" value="Competence_DNA_uptake"/>
</dbReference>
<dbReference type="Pfam" id="PF00753">
    <property type="entry name" value="Lactamase_B"/>
    <property type="match status" value="1"/>
</dbReference>
<keyword evidence="1" id="KW-0732">Signal</keyword>
<gene>
    <name evidence="3" type="ORF">H9Q76_01160</name>
</gene>
<dbReference type="AlphaFoldDB" id="A0A7G9FN20"/>
<keyword evidence="4" id="KW-1185">Reference proteome</keyword>
<dbReference type="PANTHER" id="PTHR30619:SF1">
    <property type="entry name" value="RECOMBINATION PROTEIN 2"/>
    <property type="match status" value="1"/>
</dbReference>
<keyword evidence="3" id="KW-0378">Hydrolase</keyword>
<dbReference type="Proteomes" id="UP000515819">
    <property type="component" value="Chromosome"/>
</dbReference>
<evidence type="ECO:0000256" key="1">
    <source>
        <dbReference type="SAM" id="SignalP"/>
    </source>
</evidence>
<name>A0A7G9FN20_9FIRM</name>
<dbReference type="SUPFAM" id="SSF56281">
    <property type="entry name" value="Metallo-hydrolase/oxidoreductase"/>
    <property type="match status" value="1"/>
</dbReference>
<feature type="chain" id="PRO_5028949713" evidence="1">
    <location>
        <begin position="22"/>
        <end position="302"/>
    </location>
</feature>